<keyword evidence="4" id="KW-0677">Repeat</keyword>
<evidence type="ECO:0000256" key="3">
    <source>
        <dbReference type="ARBA" id="ARBA00022723"/>
    </source>
</evidence>
<evidence type="ECO:0000313" key="9">
    <source>
        <dbReference type="Proteomes" id="UP000245207"/>
    </source>
</evidence>
<keyword evidence="8" id="KW-0670">Pyruvate</keyword>
<dbReference type="InterPro" id="IPR029068">
    <property type="entry name" value="Glyas_Bleomycin-R_OHBP_Dase"/>
</dbReference>
<dbReference type="GO" id="GO:0006572">
    <property type="term" value="P:L-tyrosine catabolic process"/>
    <property type="evidence" value="ECO:0007669"/>
    <property type="project" value="UniProtKB-KW"/>
</dbReference>
<dbReference type="InterPro" id="IPR041736">
    <property type="entry name" value="4OHPhenylPyrv_dOase_N"/>
</dbReference>
<evidence type="ECO:0000313" key="8">
    <source>
        <dbReference type="EMBL" id="PWA81970.1"/>
    </source>
</evidence>
<feature type="domain" description="VOC" evidence="7">
    <location>
        <begin position="191"/>
        <end position="351"/>
    </location>
</feature>
<dbReference type="PANTHER" id="PTHR11959:SF15">
    <property type="entry name" value="4-HYDROXYPHENYLPYRUVATE DIOXYGENASE"/>
    <property type="match status" value="1"/>
</dbReference>
<gene>
    <name evidence="8" type="ORF">CTI12_AA182580</name>
</gene>
<name>A0A2U1P8C4_ARTAN</name>
<dbReference type="PIRSF" id="PIRSF009283">
    <property type="entry name" value="HPP_dOase"/>
    <property type="match status" value="1"/>
</dbReference>
<feature type="domain" description="VOC" evidence="7">
    <location>
        <begin position="6"/>
        <end position="152"/>
    </location>
</feature>
<keyword evidence="9" id="KW-1185">Reference proteome</keyword>
<protein>
    <recommendedName>
        <fullName evidence="6">4-hydroxyphenylpyruvate dioxygenase</fullName>
    </recommendedName>
</protein>
<proteinExistence type="inferred from homology"/>
<dbReference type="CDD" id="cd08342">
    <property type="entry name" value="HPPD_N_like"/>
    <property type="match status" value="1"/>
</dbReference>
<comment type="similarity">
    <text evidence="2 6">Belongs to the 4HPPD family.</text>
</comment>
<dbReference type="GO" id="GO:0003868">
    <property type="term" value="F:4-hydroxyphenylpyruvate dioxygenase activity"/>
    <property type="evidence" value="ECO:0007669"/>
    <property type="project" value="InterPro"/>
</dbReference>
<dbReference type="FunFam" id="3.10.180.10:FF:000013">
    <property type="entry name" value="4-hydroxyphenylpyruvate dioxygenase"/>
    <property type="match status" value="1"/>
</dbReference>
<evidence type="ECO:0000259" key="7">
    <source>
        <dbReference type="PROSITE" id="PS51819"/>
    </source>
</evidence>
<dbReference type="GO" id="GO:0046872">
    <property type="term" value="F:metal ion binding"/>
    <property type="evidence" value="ECO:0007669"/>
    <property type="project" value="UniProtKB-KW"/>
</dbReference>
<dbReference type="GO" id="GO:0006559">
    <property type="term" value="P:L-phenylalanine catabolic process"/>
    <property type="evidence" value="ECO:0007669"/>
    <property type="project" value="UniProtKB-KW"/>
</dbReference>
<dbReference type="AlphaFoldDB" id="A0A2U1P8C4"/>
<dbReference type="STRING" id="35608.A0A2U1P8C4"/>
<keyword evidence="5" id="KW-0408">Iron</keyword>
<evidence type="ECO:0000256" key="6">
    <source>
        <dbReference type="PIRNR" id="PIRNR009283"/>
    </source>
</evidence>
<sequence length="456" mass="50648">MFSVRQFHHVEFWCSDATTTSNRFSLALGMPIVAKSDLSTGNITHASYVLGSGQLFFLFTAPYSANISKTTSANPSIPTFCHKASRAFVAAHGLAVRAIAIEVEDAELAYSISVSHGAKPSSPPITLGEPENGIVLAEIELYNDLVLRYISYKKPRTMPEPIGNIAYNFLPGFEPIRTNSSFQIQNYGIRRLDHVAINVPELAPAINYLKSFTGFHEFSEFRSKDVGTHESGLNTMILASNNAMVILGINEPVYGTKRRSQIETFLDHNEGPGVQHLALESKDIFSTLRDMRRMSGFGGFEFMPPPPMTYYQNLKKRAGDVLSDEEIKACEEFGVLVDRDDEGTLLQIFTKPLGDRFEALELRKPNKPTSKFVSKGSIEVLNTSVPRCIWACAHPYYSDLEKPTIFIEIIQRIGCTDNTKMHQKAGCGGFGKGNISELFKSVEEYEKLLEARSSSV</sequence>
<evidence type="ECO:0000256" key="4">
    <source>
        <dbReference type="ARBA" id="ARBA00022737"/>
    </source>
</evidence>
<dbReference type="InterPro" id="IPR005956">
    <property type="entry name" value="4OHPhenylPyrv_dOase"/>
</dbReference>
<evidence type="ECO:0000256" key="1">
    <source>
        <dbReference type="ARBA" id="ARBA00001962"/>
    </source>
</evidence>
<dbReference type="PANTHER" id="PTHR11959">
    <property type="entry name" value="4-HYDROXYPHENYLPYRUVATE DIOXYGENASE"/>
    <property type="match status" value="1"/>
</dbReference>
<comment type="caution">
    <text evidence="8">The sequence shown here is derived from an EMBL/GenBank/DDBJ whole genome shotgun (WGS) entry which is preliminary data.</text>
</comment>
<dbReference type="InterPro" id="IPR041735">
    <property type="entry name" value="4OHPhenylPyrv_dOase_C"/>
</dbReference>
<evidence type="ECO:0000256" key="2">
    <source>
        <dbReference type="ARBA" id="ARBA00005877"/>
    </source>
</evidence>
<keyword evidence="3" id="KW-0479">Metal-binding</keyword>
<dbReference type="Proteomes" id="UP000245207">
    <property type="component" value="Unassembled WGS sequence"/>
</dbReference>
<accession>A0A2U1P8C4</accession>
<dbReference type="OrthoDB" id="414569at2759"/>
<dbReference type="SUPFAM" id="SSF54593">
    <property type="entry name" value="Glyoxalase/Bleomycin resistance protein/Dihydroxybiphenyl dioxygenase"/>
    <property type="match status" value="2"/>
</dbReference>
<evidence type="ECO:0000256" key="5">
    <source>
        <dbReference type="ARBA" id="ARBA00023004"/>
    </source>
</evidence>
<dbReference type="Gene3D" id="3.10.180.10">
    <property type="entry name" value="2,3-Dihydroxybiphenyl 1,2-Dioxygenase, domain 1"/>
    <property type="match status" value="3"/>
</dbReference>
<dbReference type="EMBL" id="PKPP01001526">
    <property type="protein sequence ID" value="PWA81970.1"/>
    <property type="molecule type" value="Genomic_DNA"/>
</dbReference>
<reference evidence="8 9" key="1">
    <citation type="journal article" date="2018" name="Mol. Plant">
        <title>The genome of Artemisia annua provides insight into the evolution of Asteraceae family and artemisinin biosynthesis.</title>
        <authorList>
            <person name="Shen Q."/>
            <person name="Zhang L."/>
            <person name="Liao Z."/>
            <person name="Wang S."/>
            <person name="Yan T."/>
            <person name="Shi P."/>
            <person name="Liu M."/>
            <person name="Fu X."/>
            <person name="Pan Q."/>
            <person name="Wang Y."/>
            <person name="Lv Z."/>
            <person name="Lu X."/>
            <person name="Zhang F."/>
            <person name="Jiang W."/>
            <person name="Ma Y."/>
            <person name="Chen M."/>
            <person name="Hao X."/>
            <person name="Li L."/>
            <person name="Tang Y."/>
            <person name="Lv G."/>
            <person name="Zhou Y."/>
            <person name="Sun X."/>
            <person name="Brodelius P.E."/>
            <person name="Rose J.K.C."/>
            <person name="Tang K."/>
        </authorList>
    </citation>
    <scope>NUCLEOTIDE SEQUENCE [LARGE SCALE GENOMIC DNA]</scope>
    <source>
        <strain evidence="9">cv. Huhao1</strain>
        <tissue evidence="8">Leaf</tissue>
    </source>
</reference>
<dbReference type="PROSITE" id="PS51819">
    <property type="entry name" value="VOC"/>
    <property type="match status" value="2"/>
</dbReference>
<dbReference type="Pfam" id="PF13669">
    <property type="entry name" value="Glyoxalase_4"/>
    <property type="match status" value="1"/>
</dbReference>
<organism evidence="8 9">
    <name type="scientific">Artemisia annua</name>
    <name type="common">Sweet wormwood</name>
    <dbReference type="NCBI Taxonomy" id="35608"/>
    <lineage>
        <taxon>Eukaryota</taxon>
        <taxon>Viridiplantae</taxon>
        <taxon>Streptophyta</taxon>
        <taxon>Embryophyta</taxon>
        <taxon>Tracheophyta</taxon>
        <taxon>Spermatophyta</taxon>
        <taxon>Magnoliopsida</taxon>
        <taxon>eudicotyledons</taxon>
        <taxon>Gunneridae</taxon>
        <taxon>Pentapetalae</taxon>
        <taxon>asterids</taxon>
        <taxon>campanulids</taxon>
        <taxon>Asterales</taxon>
        <taxon>Asteraceae</taxon>
        <taxon>Asteroideae</taxon>
        <taxon>Anthemideae</taxon>
        <taxon>Artemisiinae</taxon>
        <taxon>Artemisia</taxon>
    </lineage>
</organism>
<keyword evidence="8" id="KW-0223">Dioxygenase</keyword>
<comment type="cofactor">
    <cofactor evidence="1">
        <name>Fe cation</name>
        <dbReference type="ChEBI" id="CHEBI:24875"/>
    </cofactor>
</comment>
<dbReference type="InterPro" id="IPR037523">
    <property type="entry name" value="VOC_core"/>
</dbReference>
<dbReference type="CDD" id="cd07250">
    <property type="entry name" value="HPPD_C_like"/>
    <property type="match status" value="1"/>
</dbReference>
<keyword evidence="8" id="KW-0560">Oxidoreductase</keyword>